<feature type="domain" description="BRCT" evidence="7">
    <location>
        <begin position="836"/>
        <end position="902"/>
    </location>
</feature>
<reference evidence="8" key="1">
    <citation type="submission" date="2021-05" db="EMBL/GenBank/DDBJ databases">
        <authorList>
            <person name="Alioto T."/>
            <person name="Alioto T."/>
            <person name="Gomez Garrido J."/>
        </authorList>
    </citation>
    <scope>NUCLEOTIDE SEQUENCE</scope>
</reference>
<keyword evidence="2" id="KW-0227">DNA damage</keyword>
<evidence type="ECO:0000256" key="1">
    <source>
        <dbReference type="ARBA" id="ARBA00004123"/>
    </source>
</evidence>
<evidence type="ECO:0000259" key="7">
    <source>
        <dbReference type="PROSITE" id="PS50172"/>
    </source>
</evidence>
<dbReference type="InterPro" id="IPR001357">
    <property type="entry name" value="BRCT_dom"/>
</dbReference>
<feature type="region of interest" description="Disordered" evidence="6">
    <location>
        <begin position="474"/>
        <end position="506"/>
    </location>
</feature>
<evidence type="ECO:0000256" key="6">
    <source>
        <dbReference type="SAM" id="MobiDB-lite"/>
    </source>
</evidence>
<feature type="region of interest" description="Disordered" evidence="6">
    <location>
        <begin position="88"/>
        <end position="116"/>
    </location>
</feature>
<feature type="region of interest" description="Disordered" evidence="6">
    <location>
        <begin position="229"/>
        <end position="250"/>
    </location>
</feature>
<sequence>MQQIIFRDRDGQQHIVQQQYPAQSAGAPSQQGGGQQQWHFTQVRQGGQGGGQQIVIQQQNQQHVLQQQQQQSQQQNQQQILLQQQFSQQGGGAGGGGQQIFIQQQTGGGGGQQHLNQQRTTNWTLVQQSGLLPQRGQVLKLNARAHQQLQNMTPQEKSNFFQRLSARQNMILMQGQRPGQGTIIARNMVPGQQIATVIQRHPTTGNWVHTSAGPQGQINPQQQIILQQQGPPGSQATVQGQPPGQGQQVRVQTGPQSHLIHKQQVVGGGGPGPGFGWNQAPAAAIQSPETVTGAPPPPGTVVQQTAASLDQQHLLQLKQRQLFKLQQQQQQAKAVSTPLYNQVMEQAQAGNQNLTNPDMVSGTELNSIAPSHQQHVHNASSSSSALVVNSKTKTALANMLSNRLQGCVPQGAPGPRVPTPPLPPQVQDVSAAGQLRLMTAHHEALQRHTPHPVSATQLYQSAQSGNVLVTSNTLSQQQVTPPRVNPQMVTSSSRSQQGGYGSSGGHSAAQRVAAVLAKSAAGQSVSAQHQQQMAHQQRAQFYGHNPNIKLPPEQCLLGCVFLIVEYDKQPDEAHHVDIWRQIILQNGGEVESSYVLRLTHILCLSQKHPLVQQGLRDGKRCITAHWLNDVITRQHVLPPHLAIHFPTPYSDEKPCRNYNMSLSGFEKEERDRVRWMIEATGAKYCSYYNSRVDFLVARKLEGPKVKKAKELQRPIVNVQWLNEVMFGHYACIQQADNQKYQQFNLSHPFRIDYSLVLHLMGPWKAPINVSQEAYDKAKASAGLGQPRRKKLKISHPGDDTEDGENSELPPLPLDPLPYETKPKILLTGFSKPLLEEKKVKQLGADIAPSSRDATHLVLADPSQGRTLKFLCALSRVRYIVSGAWLRASMQASHLVDEAEYAVKEVVVSGPDPGLEVKTENDTQSVTEPHADSFSSNESKHRVVCNVPDVLSRGEARSRLFAGKFFYISPSVVPSPSSMRDMIESAGGTVERQRRSWSKIQEPASSSPEKLSYLVITCRADLHLMADLLKHDYGVYNTEFVMTSIMTQTIDYSFYTKRSHLNL</sequence>
<dbReference type="Pfam" id="PF16770">
    <property type="entry name" value="RTT107_BRCT_5"/>
    <property type="match status" value="1"/>
</dbReference>
<comment type="subcellular location">
    <subcellularLocation>
        <location evidence="1">Nucleus</location>
    </subcellularLocation>
</comment>
<dbReference type="EMBL" id="HBUF01198741">
    <property type="protein sequence ID" value="CAG6661096.1"/>
    <property type="molecule type" value="Transcribed_RNA"/>
</dbReference>
<dbReference type="SUPFAM" id="SSF52113">
    <property type="entry name" value="BRCT domain"/>
    <property type="match status" value="3"/>
</dbReference>
<dbReference type="GO" id="GO:0044666">
    <property type="term" value="C:MLL3/4 complex"/>
    <property type="evidence" value="ECO:0007669"/>
    <property type="project" value="TreeGrafter"/>
</dbReference>
<accession>A0A8D8S3C4</accession>
<proteinExistence type="predicted"/>
<dbReference type="PANTHER" id="PTHR23196">
    <property type="entry name" value="PAX TRANSCRIPTION ACTIVATION DOMAIN INTERACTING PROTEIN"/>
    <property type="match status" value="1"/>
</dbReference>
<dbReference type="PANTHER" id="PTHR23196:SF1">
    <property type="entry name" value="PAX-INTERACTING PROTEIN 1"/>
    <property type="match status" value="1"/>
</dbReference>
<feature type="region of interest" description="Disordered" evidence="6">
    <location>
        <begin position="778"/>
        <end position="811"/>
    </location>
</feature>
<dbReference type="InterPro" id="IPR051579">
    <property type="entry name" value="DDR_Transcriptional_Reg"/>
</dbReference>
<protein>
    <recommendedName>
        <fullName evidence="4">PAX-interacting protein 1</fullName>
    </recommendedName>
    <alternativeName>
        <fullName evidence="5">PAX transactivation activation domain-interacting protein</fullName>
    </alternativeName>
</protein>
<dbReference type="InterPro" id="IPR036420">
    <property type="entry name" value="BRCT_dom_sf"/>
</dbReference>
<organism evidence="8">
    <name type="scientific">Cacopsylla melanoneura</name>
    <dbReference type="NCBI Taxonomy" id="428564"/>
    <lineage>
        <taxon>Eukaryota</taxon>
        <taxon>Metazoa</taxon>
        <taxon>Ecdysozoa</taxon>
        <taxon>Arthropoda</taxon>
        <taxon>Hexapoda</taxon>
        <taxon>Insecta</taxon>
        <taxon>Pterygota</taxon>
        <taxon>Neoptera</taxon>
        <taxon>Paraneoptera</taxon>
        <taxon>Hemiptera</taxon>
        <taxon>Sternorrhyncha</taxon>
        <taxon>Psylloidea</taxon>
        <taxon>Psyllidae</taxon>
        <taxon>Psyllinae</taxon>
        <taxon>Cacopsylla</taxon>
    </lineage>
</organism>
<feature type="compositionally biased region" description="Polar residues" evidence="6">
    <location>
        <begin position="921"/>
        <end position="936"/>
    </location>
</feature>
<feature type="compositionally biased region" description="Gly residues" evidence="6">
    <location>
        <begin position="89"/>
        <end position="98"/>
    </location>
</feature>
<dbReference type="PROSITE" id="PS50172">
    <property type="entry name" value="BRCT"/>
    <property type="match status" value="2"/>
</dbReference>
<dbReference type="Pfam" id="PF16589">
    <property type="entry name" value="BRCT_2"/>
    <property type="match status" value="1"/>
</dbReference>
<dbReference type="Gene3D" id="3.40.50.10190">
    <property type="entry name" value="BRCT domain"/>
    <property type="match status" value="4"/>
</dbReference>
<name>A0A8D8S3C4_9HEMI</name>
<feature type="region of interest" description="Disordered" evidence="6">
    <location>
        <begin position="911"/>
        <end position="936"/>
    </location>
</feature>
<evidence type="ECO:0000256" key="5">
    <source>
        <dbReference type="ARBA" id="ARBA00030146"/>
    </source>
</evidence>
<feature type="domain" description="BRCT" evidence="7">
    <location>
        <begin position="650"/>
        <end position="725"/>
    </location>
</feature>
<evidence type="ECO:0000313" key="8">
    <source>
        <dbReference type="EMBL" id="CAG6661096.1"/>
    </source>
</evidence>
<dbReference type="Pfam" id="PF12738">
    <property type="entry name" value="PTCB-BRCT"/>
    <property type="match status" value="1"/>
</dbReference>
<dbReference type="AlphaFoldDB" id="A0A8D8S3C4"/>
<keyword evidence="3" id="KW-0539">Nucleus</keyword>
<dbReference type="CDD" id="cd17711">
    <property type="entry name" value="BRCT_PAXIP1_rpt3"/>
    <property type="match status" value="1"/>
</dbReference>
<dbReference type="SMART" id="SM00292">
    <property type="entry name" value="BRCT"/>
    <property type="match status" value="4"/>
</dbReference>
<evidence type="ECO:0000256" key="2">
    <source>
        <dbReference type="ARBA" id="ARBA00022763"/>
    </source>
</evidence>
<dbReference type="EMBL" id="HBUF01588274">
    <property type="protein sequence ID" value="CAG6772495.1"/>
    <property type="molecule type" value="Transcribed_RNA"/>
</dbReference>
<evidence type="ECO:0000256" key="4">
    <source>
        <dbReference type="ARBA" id="ARBA00023858"/>
    </source>
</evidence>
<evidence type="ECO:0000256" key="3">
    <source>
        <dbReference type="ARBA" id="ARBA00023242"/>
    </source>
</evidence>
<dbReference type="GO" id="GO:0006974">
    <property type="term" value="P:DNA damage response"/>
    <property type="evidence" value="ECO:0007669"/>
    <property type="project" value="UniProtKB-KW"/>
</dbReference>